<dbReference type="SUPFAM" id="SSF52091">
    <property type="entry name" value="SpoIIaa-like"/>
    <property type="match status" value="1"/>
</dbReference>
<dbReference type="PANTHER" id="PTHR33495">
    <property type="entry name" value="ANTI-SIGMA FACTOR ANTAGONIST TM_1081-RELATED-RELATED"/>
    <property type="match status" value="1"/>
</dbReference>
<evidence type="ECO:0000313" key="2">
    <source>
        <dbReference type="EMBL" id="SFK72205.1"/>
    </source>
</evidence>
<keyword evidence="3" id="KW-1185">Reference proteome</keyword>
<accession>A0A1I4BU66</accession>
<protein>
    <submittedName>
        <fullName evidence="2">Anti-anti-sigma factor</fullName>
    </submittedName>
</protein>
<sequence>MVRPVGSTADEVIEFRTREERDAVVVEVLGEVDLLTAPHLTAAVADELDGRAPVVVADLSRVGFFGAAGLQALSPLRERAERAGVALRLLASPAVRRLLALAQAEQELPVHDDLATAVAAPG</sequence>
<dbReference type="Proteomes" id="UP000199025">
    <property type="component" value="Unassembled WGS sequence"/>
</dbReference>
<feature type="domain" description="STAS" evidence="1">
    <location>
        <begin position="13"/>
        <end position="121"/>
    </location>
</feature>
<organism evidence="2 3">
    <name type="scientific">Amycolatopsis sacchari</name>
    <dbReference type="NCBI Taxonomy" id="115433"/>
    <lineage>
        <taxon>Bacteria</taxon>
        <taxon>Bacillati</taxon>
        <taxon>Actinomycetota</taxon>
        <taxon>Actinomycetes</taxon>
        <taxon>Pseudonocardiales</taxon>
        <taxon>Pseudonocardiaceae</taxon>
        <taxon>Amycolatopsis</taxon>
    </lineage>
</organism>
<dbReference type="STRING" id="115433.SAMN05421835_13057"/>
<dbReference type="Pfam" id="PF01740">
    <property type="entry name" value="STAS"/>
    <property type="match status" value="1"/>
</dbReference>
<dbReference type="InterPro" id="IPR036513">
    <property type="entry name" value="STAS_dom_sf"/>
</dbReference>
<dbReference type="Gene3D" id="3.30.750.24">
    <property type="entry name" value="STAS domain"/>
    <property type="match status" value="1"/>
</dbReference>
<dbReference type="GO" id="GO:0043856">
    <property type="term" value="F:anti-sigma factor antagonist activity"/>
    <property type="evidence" value="ECO:0007669"/>
    <property type="project" value="TreeGrafter"/>
</dbReference>
<evidence type="ECO:0000259" key="1">
    <source>
        <dbReference type="PROSITE" id="PS50801"/>
    </source>
</evidence>
<dbReference type="PROSITE" id="PS50801">
    <property type="entry name" value="STAS"/>
    <property type="match status" value="1"/>
</dbReference>
<name>A0A1I4BU66_9PSEU</name>
<dbReference type="PANTHER" id="PTHR33495:SF2">
    <property type="entry name" value="ANTI-SIGMA FACTOR ANTAGONIST TM_1081-RELATED"/>
    <property type="match status" value="1"/>
</dbReference>
<dbReference type="EMBL" id="FORP01000030">
    <property type="protein sequence ID" value="SFK72205.1"/>
    <property type="molecule type" value="Genomic_DNA"/>
</dbReference>
<gene>
    <name evidence="2" type="ORF">SAMN05421835_13057</name>
</gene>
<dbReference type="InterPro" id="IPR002645">
    <property type="entry name" value="STAS_dom"/>
</dbReference>
<reference evidence="2 3" key="1">
    <citation type="submission" date="2016-10" db="EMBL/GenBank/DDBJ databases">
        <authorList>
            <person name="de Groot N.N."/>
        </authorList>
    </citation>
    <scope>NUCLEOTIDE SEQUENCE [LARGE SCALE GENOMIC DNA]</scope>
    <source>
        <strain evidence="2 3">DSM 44468</strain>
    </source>
</reference>
<dbReference type="CDD" id="cd07043">
    <property type="entry name" value="STAS_anti-anti-sigma_factors"/>
    <property type="match status" value="1"/>
</dbReference>
<dbReference type="AlphaFoldDB" id="A0A1I4BU66"/>
<proteinExistence type="predicted"/>
<evidence type="ECO:0000313" key="3">
    <source>
        <dbReference type="Proteomes" id="UP000199025"/>
    </source>
</evidence>